<proteinExistence type="predicted"/>
<sequence>MSRQSGPELMGSSGPTSRPSDPNERRSRSAGRGDQVVLAEELLGGRGGDEVEGVGADVGEDFVGEVGERTKRMNLPDEEVGGEAAGLAESPDQPELGWV</sequence>
<organism evidence="2 3">
    <name type="scientific">Asparagus officinalis</name>
    <name type="common">Garden asparagus</name>
    <dbReference type="NCBI Taxonomy" id="4686"/>
    <lineage>
        <taxon>Eukaryota</taxon>
        <taxon>Viridiplantae</taxon>
        <taxon>Streptophyta</taxon>
        <taxon>Embryophyta</taxon>
        <taxon>Tracheophyta</taxon>
        <taxon>Spermatophyta</taxon>
        <taxon>Magnoliopsida</taxon>
        <taxon>Liliopsida</taxon>
        <taxon>Asparagales</taxon>
        <taxon>Asparagaceae</taxon>
        <taxon>Asparagoideae</taxon>
        <taxon>Asparagus</taxon>
    </lineage>
</organism>
<feature type="region of interest" description="Disordered" evidence="1">
    <location>
        <begin position="1"/>
        <end position="99"/>
    </location>
</feature>
<feature type="compositionally biased region" description="Basic and acidic residues" evidence="1">
    <location>
        <begin position="66"/>
        <end position="75"/>
    </location>
</feature>
<dbReference type="AlphaFoldDB" id="A0A5P1FSS7"/>
<name>A0A5P1FSS7_ASPOF</name>
<evidence type="ECO:0000313" key="2">
    <source>
        <dbReference type="EMBL" id="ONK81152.1"/>
    </source>
</evidence>
<gene>
    <name evidence="2" type="ORF">A4U43_C01F25840</name>
</gene>
<accession>A0A5P1FSS7</accession>
<dbReference type="Gramene" id="ONK81152">
    <property type="protein sequence ID" value="ONK81152"/>
    <property type="gene ID" value="A4U43_C01F25840"/>
</dbReference>
<dbReference type="EMBL" id="CM007381">
    <property type="protein sequence ID" value="ONK81152.1"/>
    <property type="molecule type" value="Genomic_DNA"/>
</dbReference>
<protein>
    <submittedName>
        <fullName evidence="2">Uncharacterized protein</fullName>
    </submittedName>
</protein>
<reference evidence="3" key="1">
    <citation type="journal article" date="2017" name="Nat. Commun.">
        <title>The asparagus genome sheds light on the origin and evolution of a young Y chromosome.</title>
        <authorList>
            <person name="Harkess A."/>
            <person name="Zhou J."/>
            <person name="Xu C."/>
            <person name="Bowers J.E."/>
            <person name="Van der Hulst R."/>
            <person name="Ayyampalayam S."/>
            <person name="Mercati F."/>
            <person name="Riccardi P."/>
            <person name="McKain M.R."/>
            <person name="Kakrana A."/>
            <person name="Tang H."/>
            <person name="Ray J."/>
            <person name="Groenendijk J."/>
            <person name="Arikit S."/>
            <person name="Mathioni S.M."/>
            <person name="Nakano M."/>
            <person name="Shan H."/>
            <person name="Telgmann-Rauber A."/>
            <person name="Kanno A."/>
            <person name="Yue Z."/>
            <person name="Chen H."/>
            <person name="Li W."/>
            <person name="Chen Y."/>
            <person name="Xu X."/>
            <person name="Zhang Y."/>
            <person name="Luo S."/>
            <person name="Chen H."/>
            <person name="Gao J."/>
            <person name="Mao Z."/>
            <person name="Pires J.C."/>
            <person name="Luo M."/>
            <person name="Kudrna D."/>
            <person name="Wing R.A."/>
            <person name="Meyers B.C."/>
            <person name="Yi K."/>
            <person name="Kong H."/>
            <person name="Lavrijsen P."/>
            <person name="Sunseri F."/>
            <person name="Falavigna A."/>
            <person name="Ye Y."/>
            <person name="Leebens-Mack J.H."/>
            <person name="Chen G."/>
        </authorList>
    </citation>
    <scope>NUCLEOTIDE SEQUENCE [LARGE SCALE GENOMIC DNA]</scope>
    <source>
        <strain evidence="3">cv. DH0086</strain>
    </source>
</reference>
<dbReference type="Proteomes" id="UP000243459">
    <property type="component" value="Chromosome 1"/>
</dbReference>
<evidence type="ECO:0000313" key="3">
    <source>
        <dbReference type="Proteomes" id="UP000243459"/>
    </source>
</evidence>
<keyword evidence="3" id="KW-1185">Reference proteome</keyword>
<evidence type="ECO:0000256" key="1">
    <source>
        <dbReference type="SAM" id="MobiDB-lite"/>
    </source>
</evidence>